<dbReference type="EMBL" id="OX451740">
    <property type="protein sequence ID" value="CAI8613019.1"/>
    <property type="molecule type" value="Genomic_DNA"/>
</dbReference>
<dbReference type="GO" id="GO:0045893">
    <property type="term" value="P:positive regulation of DNA-templated transcription"/>
    <property type="evidence" value="ECO:0007669"/>
    <property type="project" value="TreeGrafter"/>
</dbReference>
<dbReference type="Proteomes" id="UP001157006">
    <property type="component" value="Chromosome 5"/>
</dbReference>
<dbReference type="PANTHER" id="PTHR31529">
    <property type="entry name" value="LOB DOMAIN CONTAINING PROTEIN"/>
    <property type="match status" value="1"/>
</dbReference>
<reference evidence="4 5" key="1">
    <citation type="submission" date="2023-01" db="EMBL/GenBank/DDBJ databases">
        <authorList>
            <person name="Kreplak J."/>
        </authorList>
    </citation>
    <scope>NUCLEOTIDE SEQUENCE [LARGE SCALE GENOMIC DNA]</scope>
</reference>
<gene>
    <name evidence="4" type="ORF">VFH_V061760</name>
</gene>
<dbReference type="GO" id="GO:0005634">
    <property type="term" value="C:nucleus"/>
    <property type="evidence" value="ECO:0007669"/>
    <property type="project" value="TreeGrafter"/>
</dbReference>
<dbReference type="PROSITE" id="PS50891">
    <property type="entry name" value="LOB"/>
    <property type="match status" value="1"/>
</dbReference>
<evidence type="ECO:0000259" key="3">
    <source>
        <dbReference type="PROSITE" id="PS50891"/>
    </source>
</evidence>
<proteinExistence type="inferred from homology"/>
<evidence type="ECO:0000256" key="2">
    <source>
        <dbReference type="SAM" id="MobiDB-lite"/>
    </source>
</evidence>
<dbReference type="AlphaFoldDB" id="A0AAV1ARD2"/>
<feature type="compositionally biased region" description="Polar residues" evidence="2">
    <location>
        <begin position="193"/>
        <end position="202"/>
    </location>
</feature>
<evidence type="ECO:0000313" key="4">
    <source>
        <dbReference type="EMBL" id="CAI8613019.1"/>
    </source>
</evidence>
<evidence type="ECO:0000256" key="1">
    <source>
        <dbReference type="ARBA" id="ARBA00005474"/>
    </source>
</evidence>
<dbReference type="InterPro" id="IPR004883">
    <property type="entry name" value="LOB"/>
</dbReference>
<accession>A0AAV1ARD2</accession>
<protein>
    <recommendedName>
        <fullName evidence="3">LOB domain-containing protein</fullName>
    </recommendedName>
</protein>
<organism evidence="4 5">
    <name type="scientific">Vicia faba</name>
    <name type="common">Broad bean</name>
    <name type="synonym">Faba vulgaris</name>
    <dbReference type="NCBI Taxonomy" id="3906"/>
    <lineage>
        <taxon>Eukaryota</taxon>
        <taxon>Viridiplantae</taxon>
        <taxon>Streptophyta</taxon>
        <taxon>Embryophyta</taxon>
        <taxon>Tracheophyta</taxon>
        <taxon>Spermatophyta</taxon>
        <taxon>Magnoliopsida</taxon>
        <taxon>eudicotyledons</taxon>
        <taxon>Gunneridae</taxon>
        <taxon>Pentapetalae</taxon>
        <taxon>rosids</taxon>
        <taxon>fabids</taxon>
        <taxon>Fabales</taxon>
        <taxon>Fabaceae</taxon>
        <taxon>Papilionoideae</taxon>
        <taxon>50 kb inversion clade</taxon>
        <taxon>NPAAA clade</taxon>
        <taxon>Hologalegina</taxon>
        <taxon>IRL clade</taxon>
        <taxon>Fabeae</taxon>
        <taxon>Vicia</taxon>
    </lineage>
</organism>
<name>A0AAV1ARD2_VICFA</name>
<feature type="compositionally biased region" description="Low complexity" evidence="2">
    <location>
        <begin position="214"/>
        <end position="234"/>
    </location>
</feature>
<keyword evidence="5" id="KW-1185">Reference proteome</keyword>
<feature type="region of interest" description="Disordered" evidence="2">
    <location>
        <begin position="174"/>
        <end position="234"/>
    </location>
</feature>
<sequence>MSVKSTGSGGGNGGGGGSSGSPCGACKFLRRKCVQNCVFAPYFDSEHGATHFAAVHKVFGASNVSKLLLGIPINRRFDATISLCYEAQSRLRDPVYGCVGHIFALQQQVMTLQAELSYLQSQLNSTEQPQPPSQAAAAPMVFSFADLPPATTATMPATYDMSTLFDPIGQPALSAQQQRPNIDPHQYVDAHGSISTTSSGLQSVECDLSHRQVGSSAGSSSKVSSVPSFSKFYK</sequence>
<dbReference type="PANTHER" id="PTHR31529:SF28">
    <property type="entry name" value="LOB DOMAIN-CONTAINING PROTEIN 19"/>
    <property type="match status" value="1"/>
</dbReference>
<feature type="domain" description="LOB" evidence="3">
    <location>
        <begin position="21"/>
        <end position="123"/>
    </location>
</feature>
<dbReference type="Pfam" id="PF03195">
    <property type="entry name" value="LOB"/>
    <property type="match status" value="1"/>
</dbReference>
<dbReference type="GO" id="GO:0009755">
    <property type="term" value="P:hormone-mediated signaling pathway"/>
    <property type="evidence" value="ECO:0007669"/>
    <property type="project" value="TreeGrafter"/>
</dbReference>
<evidence type="ECO:0000313" key="5">
    <source>
        <dbReference type="Proteomes" id="UP001157006"/>
    </source>
</evidence>
<comment type="similarity">
    <text evidence="1">Belongs to the LOB domain-containing protein family.</text>
</comment>